<feature type="region of interest" description="Disordered" evidence="1">
    <location>
        <begin position="1"/>
        <end position="296"/>
    </location>
</feature>
<feature type="non-terminal residue" evidence="2">
    <location>
        <position position="1"/>
    </location>
</feature>
<feature type="compositionally biased region" description="Basic and acidic residues" evidence="1">
    <location>
        <begin position="147"/>
        <end position="172"/>
    </location>
</feature>
<dbReference type="EMBL" id="JAEUBG010004755">
    <property type="protein sequence ID" value="KAH3680297.1"/>
    <property type="molecule type" value="Genomic_DNA"/>
</dbReference>
<feature type="region of interest" description="Disordered" evidence="1">
    <location>
        <begin position="384"/>
        <end position="415"/>
    </location>
</feature>
<accession>A0A9P8PXF2</accession>
<evidence type="ECO:0000313" key="3">
    <source>
        <dbReference type="Proteomes" id="UP000774326"/>
    </source>
</evidence>
<feature type="compositionally biased region" description="Acidic residues" evidence="1">
    <location>
        <begin position="204"/>
        <end position="218"/>
    </location>
</feature>
<feature type="compositionally biased region" description="Basic and acidic residues" evidence="1">
    <location>
        <begin position="385"/>
        <end position="394"/>
    </location>
</feature>
<dbReference type="Proteomes" id="UP000774326">
    <property type="component" value="Unassembled WGS sequence"/>
</dbReference>
<keyword evidence="3" id="KW-1185">Reference proteome</keyword>
<protein>
    <submittedName>
        <fullName evidence="2">Uncharacterized protein</fullName>
    </submittedName>
</protein>
<gene>
    <name evidence="2" type="ORF">WICPIJ_008326</name>
</gene>
<evidence type="ECO:0000313" key="2">
    <source>
        <dbReference type="EMBL" id="KAH3680297.1"/>
    </source>
</evidence>
<sequence>TRTTRSKPSTSVCQPAEPNEGSRRRLQSVTESELKNNKAKMKLPLLISKARSESLEAIDVESSSSSDSVGDGDESRSISQRISQRLQKEKEVQAQEQSEESDSDDLEDSSDLEPTPTDRKDKSFHLSGGHKSRNRESSKGETSPAKLKNENKDDSHDTGVVKRNLRSRDPIKRNIIINPTEQIVVISSNSESGSENEQEHDQEQDQEQDDNYENDLAFDIDLPFELNEPLKQRSETETETERVSPTRSNTTANNKRRRLNDTPEKNNKKMNVTPLPEPEPPIFTNAQKPKLTSGAVSSLISRINSRSRSRSPSKRLLTGNEIGLGFGKRRKINSGEALFVRDEDSDLDSDVDDLGNQTPEEIRIEDQELLRTLSGPFLTVRKSNHALEEQHQEVQDQDSDEESDDLFVDASDILE</sequence>
<feature type="compositionally biased region" description="Acidic residues" evidence="1">
    <location>
        <begin position="395"/>
        <end position="415"/>
    </location>
</feature>
<organism evidence="2 3">
    <name type="scientific">Wickerhamomyces pijperi</name>
    <name type="common">Yeast</name>
    <name type="synonym">Pichia pijperi</name>
    <dbReference type="NCBI Taxonomy" id="599730"/>
    <lineage>
        <taxon>Eukaryota</taxon>
        <taxon>Fungi</taxon>
        <taxon>Dikarya</taxon>
        <taxon>Ascomycota</taxon>
        <taxon>Saccharomycotina</taxon>
        <taxon>Saccharomycetes</taxon>
        <taxon>Phaffomycetales</taxon>
        <taxon>Wickerhamomycetaceae</taxon>
        <taxon>Wickerhamomyces</taxon>
    </lineage>
</organism>
<feature type="compositionally biased region" description="Acidic residues" evidence="1">
    <location>
        <begin position="97"/>
        <end position="111"/>
    </location>
</feature>
<feature type="compositionally biased region" description="Polar residues" evidence="1">
    <location>
        <begin position="1"/>
        <end position="13"/>
    </location>
</feature>
<reference evidence="2" key="1">
    <citation type="journal article" date="2021" name="Open Biol.">
        <title>Shared evolutionary footprints suggest mitochondrial oxidative damage underlies multiple complex I losses in fungi.</title>
        <authorList>
            <person name="Schikora-Tamarit M.A."/>
            <person name="Marcet-Houben M."/>
            <person name="Nosek J."/>
            <person name="Gabaldon T."/>
        </authorList>
    </citation>
    <scope>NUCLEOTIDE SEQUENCE</scope>
    <source>
        <strain evidence="2">CBS2887</strain>
    </source>
</reference>
<comment type="caution">
    <text evidence="2">The sequence shown here is derived from an EMBL/GenBank/DDBJ whole genome shotgun (WGS) entry which is preliminary data.</text>
</comment>
<dbReference type="AlphaFoldDB" id="A0A9P8PXF2"/>
<reference evidence="2" key="2">
    <citation type="submission" date="2021-01" db="EMBL/GenBank/DDBJ databases">
        <authorList>
            <person name="Schikora-Tamarit M.A."/>
        </authorList>
    </citation>
    <scope>NUCLEOTIDE SEQUENCE</scope>
    <source>
        <strain evidence="2">CBS2887</strain>
    </source>
</reference>
<name>A0A9P8PXF2_WICPI</name>
<evidence type="ECO:0000256" key="1">
    <source>
        <dbReference type="SAM" id="MobiDB-lite"/>
    </source>
</evidence>
<feature type="compositionally biased region" description="Low complexity" evidence="1">
    <location>
        <begin position="60"/>
        <end position="69"/>
    </location>
</feature>
<proteinExistence type="predicted"/>
<feature type="compositionally biased region" description="Basic and acidic residues" evidence="1">
    <location>
        <begin position="228"/>
        <end position="244"/>
    </location>
</feature>